<feature type="compositionally biased region" description="Basic residues" evidence="1">
    <location>
        <begin position="401"/>
        <end position="410"/>
    </location>
</feature>
<accession>A0A1V3SZ28</accession>
<evidence type="ECO:0000256" key="2">
    <source>
        <dbReference type="SAM" id="Phobius"/>
    </source>
</evidence>
<feature type="transmembrane region" description="Helical" evidence="2">
    <location>
        <begin position="188"/>
        <end position="211"/>
    </location>
</feature>
<gene>
    <name evidence="3" type="ORF">BOX24_01770</name>
</gene>
<evidence type="ECO:0000313" key="4">
    <source>
        <dbReference type="Proteomes" id="UP000188586"/>
    </source>
</evidence>
<feature type="transmembrane region" description="Helical" evidence="2">
    <location>
        <begin position="154"/>
        <end position="176"/>
    </location>
</feature>
<dbReference type="AlphaFoldDB" id="A0A1V3SZ28"/>
<proteinExistence type="predicted"/>
<keyword evidence="2" id="KW-1133">Transmembrane helix</keyword>
<feature type="transmembrane region" description="Helical" evidence="2">
    <location>
        <begin position="223"/>
        <end position="246"/>
    </location>
</feature>
<sequence length="410" mass="45387">MVCSERFGSLLFQDSYTIPCVLEPIRLQVFSVARTLFLITIPVATLLLWGKLRDEKPVFTDLLKGLSVFFLLMGYGGAFQDLSLLVGSIASTVYPSTLIVQFYETIWGVPLLPPSGSSFFSLLTDPMGLVYLLLMDFLKVLLFLFTLLRYTLLAFLYAIGPVLCSLAIIPGMYFLLVQWGRNMLEVMLWLVIHNLFVGIFTEINLAGALGSAGGSTLLINETLSIGIMLVLVLMFLLVPIVTHLLLDRSYEGIGSFVGPQAVLFGKKLFSEAVVRPVTTGELPMGMGELKFGSVTRDIGQGRRVYRKKQVRFGPFSLTSLVWKRKNRKTAGSKEAEKQEDEGTETKTPRRRSSSSSGRRTTAKKPRSAAVTRKVATRKSALPEEPEASDPQKPAEAAPSRPRSRKKKESS</sequence>
<feature type="transmembrane region" description="Helical" evidence="2">
    <location>
        <begin position="62"/>
        <end position="79"/>
    </location>
</feature>
<evidence type="ECO:0000313" key="3">
    <source>
        <dbReference type="EMBL" id="OOH74700.1"/>
    </source>
</evidence>
<organism evidence="3 4">
    <name type="scientific">Leptospirillum ferriphilum</name>
    <dbReference type="NCBI Taxonomy" id="178606"/>
    <lineage>
        <taxon>Bacteria</taxon>
        <taxon>Pseudomonadati</taxon>
        <taxon>Nitrospirota</taxon>
        <taxon>Nitrospiria</taxon>
        <taxon>Nitrospirales</taxon>
        <taxon>Nitrospiraceae</taxon>
        <taxon>Leptospirillum</taxon>
    </lineage>
</organism>
<dbReference type="RefSeq" id="WP_077303549.1">
    <property type="nucleotide sequence ID" value="NZ_MPOJ01000003.1"/>
</dbReference>
<feature type="transmembrane region" description="Helical" evidence="2">
    <location>
        <begin position="32"/>
        <end position="50"/>
    </location>
</feature>
<evidence type="ECO:0000256" key="1">
    <source>
        <dbReference type="SAM" id="MobiDB-lite"/>
    </source>
</evidence>
<dbReference type="Proteomes" id="UP000188586">
    <property type="component" value="Unassembled WGS sequence"/>
</dbReference>
<reference evidence="3 4" key="1">
    <citation type="submission" date="2016-11" db="EMBL/GenBank/DDBJ databases">
        <title>Comparative genomics of co-occurring bacteria in distinct bioleaching systems unravels niche-specific adaptation.</title>
        <authorList>
            <person name="Zhang X."/>
            <person name="Liu X."/>
            <person name="Yin H."/>
        </authorList>
    </citation>
    <scope>NUCLEOTIDE SEQUENCE [LARGE SCALE GENOMIC DNA]</scope>
    <source>
        <strain evidence="3 4">DX</strain>
    </source>
</reference>
<comment type="caution">
    <text evidence="3">The sequence shown here is derived from an EMBL/GenBank/DDBJ whole genome shotgun (WGS) entry which is preliminary data.</text>
</comment>
<keyword evidence="2" id="KW-0472">Membrane</keyword>
<protein>
    <submittedName>
        <fullName evidence="3">Uncharacterized protein</fullName>
    </submittedName>
</protein>
<feature type="transmembrane region" description="Helical" evidence="2">
    <location>
        <begin position="85"/>
        <end position="107"/>
    </location>
</feature>
<dbReference type="EMBL" id="MPOJ01000003">
    <property type="protein sequence ID" value="OOH74700.1"/>
    <property type="molecule type" value="Genomic_DNA"/>
</dbReference>
<name>A0A1V3SZ28_9BACT</name>
<keyword evidence="2" id="KW-0812">Transmembrane</keyword>
<feature type="transmembrane region" description="Helical" evidence="2">
    <location>
        <begin position="128"/>
        <end position="148"/>
    </location>
</feature>
<feature type="region of interest" description="Disordered" evidence="1">
    <location>
        <begin position="326"/>
        <end position="410"/>
    </location>
</feature>